<dbReference type="AlphaFoldDB" id="A0A9P8TQ95"/>
<comment type="caution">
    <text evidence="2">The sequence shown here is derived from an EMBL/GenBank/DDBJ whole genome shotgun (WGS) entry which is preliminary data.</text>
</comment>
<sequence length="777" mass="90296">MAALISTPNIVFSIAGALPIATYLEFLHTNKQIRDTLISEGFNDKYFTDRLKPVHIINDPSFQDDLLFHYNATNVFHFRRTNNPMSCCLNSYKYLRWYLTKLNSLELTHDDVEIDFDAFFKDQHTKVNRSLQDKTNILVNLKKFIAMDTANVEWNRKMNVKIARLIKGYTKVLFQDLQDAFANEEYSVVSLIVEGLNNLDQEELIVEFFKQENKFPLDFFPPTILDSAGELVKESLDDVTDDLIKFINEKSKIIDSCFGLQLPVMLMYVEPVIQKNIIEGFFSKECGKNVRITPFVYDSLMARLVPGLNESLNAGDRYKTLLRTFINLYFEPLLVQFFNDDIANFESESIQEIHNFEKHIREQEEQEKDTIYKNLLTEYNNDQVKTNKFELLTNFTKIFNSKKDQTQQEITLKLNFEVLNKNLKNLKTFINFELSYKIIESCRSRIQNYSTFNSILQIPGVTQIITQAQLNSQIEQLFVKLLHVLSMNHVKPGFEKAMDLLSKYDPNEFKSLESIEHINTVEPLVKFTELINIGDLIQQMLEIFFNNELVLAKITPKDEFLNPVNQAKKTFESMLDNFVAKGLNLGIDKLMDEIEFIFNALQLINDFNPKHMGNSNIPVNFGPTKCAVKTVELLSNHINLLNGSTEKGIIDVFQQEIGERFFQIIVKNIKKRQVSTDGAIILISDLNLYYDFITLTLRQKNITPFFIALKEVGQLYLIDTRDSKELGKLVMDLTKFNGIFKQEEIYEFVQRRSDWTKIKKDVERVMYGLGLTDCSIM</sequence>
<proteinExistence type="predicted"/>
<dbReference type="PANTHER" id="PTHR12100:SF1">
    <property type="entry name" value="RECYCLIN-1"/>
    <property type="match status" value="1"/>
</dbReference>
<dbReference type="EMBL" id="JAEUBG010001040">
    <property type="protein sequence ID" value="KAH3687019.1"/>
    <property type="molecule type" value="Genomic_DNA"/>
</dbReference>
<dbReference type="GO" id="GO:0000145">
    <property type="term" value="C:exocyst"/>
    <property type="evidence" value="ECO:0007669"/>
    <property type="project" value="TreeGrafter"/>
</dbReference>
<gene>
    <name evidence="2" type="ORF">WICPIJ_001991</name>
</gene>
<reference evidence="2" key="2">
    <citation type="submission" date="2021-01" db="EMBL/GenBank/DDBJ databases">
        <authorList>
            <person name="Schikora-Tamarit M.A."/>
        </authorList>
    </citation>
    <scope>NUCLEOTIDE SEQUENCE</scope>
    <source>
        <strain evidence="2">CBS2887</strain>
    </source>
</reference>
<name>A0A9P8TQ95_WICPI</name>
<organism evidence="2 3">
    <name type="scientific">Wickerhamomyces pijperi</name>
    <name type="common">Yeast</name>
    <name type="synonym">Pichia pijperi</name>
    <dbReference type="NCBI Taxonomy" id="599730"/>
    <lineage>
        <taxon>Eukaryota</taxon>
        <taxon>Fungi</taxon>
        <taxon>Dikarya</taxon>
        <taxon>Ascomycota</taxon>
        <taxon>Saccharomycotina</taxon>
        <taxon>Saccharomycetes</taxon>
        <taxon>Phaffomycetales</taxon>
        <taxon>Wickerhamomycetaceae</taxon>
        <taxon>Wickerhamomyces</taxon>
    </lineage>
</organism>
<dbReference type="OrthoDB" id="5554140at2759"/>
<accession>A0A9P8TQ95</accession>
<reference evidence="2" key="1">
    <citation type="journal article" date="2021" name="Open Biol.">
        <title>Shared evolutionary footprints suggest mitochondrial oxidative damage underlies multiple complex I losses in fungi.</title>
        <authorList>
            <person name="Schikora-Tamarit M.A."/>
            <person name="Marcet-Houben M."/>
            <person name="Nosek J."/>
            <person name="Gabaldon T."/>
        </authorList>
    </citation>
    <scope>NUCLEOTIDE SEQUENCE</scope>
    <source>
        <strain evidence="2">CBS2887</strain>
    </source>
</reference>
<feature type="domain" description="Exocyst complex component Sec10-like alpha-helical bundle" evidence="1">
    <location>
        <begin position="231"/>
        <end position="763"/>
    </location>
</feature>
<evidence type="ECO:0000313" key="2">
    <source>
        <dbReference type="EMBL" id="KAH3687019.1"/>
    </source>
</evidence>
<protein>
    <recommendedName>
        <fullName evidence="1">Exocyst complex component Sec10-like alpha-helical bundle domain-containing protein</fullName>
    </recommendedName>
</protein>
<dbReference type="InterPro" id="IPR048627">
    <property type="entry name" value="Sec10_HB"/>
</dbReference>
<dbReference type="InterPro" id="IPR009976">
    <property type="entry name" value="Sec10-like"/>
</dbReference>
<evidence type="ECO:0000313" key="3">
    <source>
        <dbReference type="Proteomes" id="UP000774326"/>
    </source>
</evidence>
<dbReference type="GO" id="GO:0006887">
    <property type="term" value="P:exocytosis"/>
    <property type="evidence" value="ECO:0007669"/>
    <property type="project" value="TreeGrafter"/>
</dbReference>
<dbReference type="PANTHER" id="PTHR12100">
    <property type="entry name" value="SEC10"/>
    <property type="match status" value="1"/>
</dbReference>
<dbReference type="GO" id="GO:0006893">
    <property type="term" value="P:Golgi to plasma membrane transport"/>
    <property type="evidence" value="ECO:0007669"/>
    <property type="project" value="TreeGrafter"/>
</dbReference>
<dbReference type="Proteomes" id="UP000774326">
    <property type="component" value="Unassembled WGS sequence"/>
</dbReference>
<evidence type="ECO:0000259" key="1">
    <source>
        <dbReference type="Pfam" id="PF07393"/>
    </source>
</evidence>
<keyword evidence="3" id="KW-1185">Reference proteome</keyword>
<dbReference type="Pfam" id="PF07393">
    <property type="entry name" value="Sec10_HB"/>
    <property type="match status" value="1"/>
</dbReference>